<evidence type="ECO:0000259" key="2">
    <source>
        <dbReference type="PROSITE" id="PS51782"/>
    </source>
</evidence>
<dbReference type="InterPro" id="IPR018392">
    <property type="entry name" value="LysM"/>
</dbReference>
<dbReference type="Gene3D" id="3.10.350.10">
    <property type="entry name" value="LysM domain"/>
    <property type="match status" value="1"/>
</dbReference>
<evidence type="ECO:0000256" key="1">
    <source>
        <dbReference type="SAM" id="Coils"/>
    </source>
</evidence>
<dbReference type="Proteomes" id="UP001631949">
    <property type="component" value="Unassembled WGS sequence"/>
</dbReference>
<keyword evidence="1" id="KW-0175">Coiled coil</keyword>
<dbReference type="SMART" id="SM00257">
    <property type="entry name" value="LysM"/>
    <property type="match status" value="1"/>
</dbReference>
<evidence type="ECO:0000313" key="3">
    <source>
        <dbReference type="EMBL" id="MFM9413345.1"/>
    </source>
</evidence>
<dbReference type="Pfam" id="PF01476">
    <property type="entry name" value="LysM"/>
    <property type="match status" value="1"/>
</dbReference>
<feature type="coiled-coil region" evidence="1">
    <location>
        <begin position="28"/>
        <end position="107"/>
    </location>
</feature>
<organism evidence="3 4">
    <name type="scientific">Peptococcus simiae</name>
    <dbReference type="NCBI Taxonomy" id="1643805"/>
    <lineage>
        <taxon>Bacteria</taxon>
        <taxon>Bacillati</taxon>
        <taxon>Bacillota</taxon>
        <taxon>Clostridia</taxon>
        <taxon>Eubacteriales</taxon>
        <taxon>Peptococcaceae</taxon>
        <taxon>Peptococcus</taxon>
    </lineage>
</organism>
<dbReference type="CDD" id="cd00118">
    <property type="entry name" value="LysM"/>
    <property type="match status" value="1"/>
</dbReference>
<dbReference type="InterPro" id="IPR052196">
    <property type="entry name" value="Bact_Kbp"/>
</dbReference>
<dbReference type="PROSITE" id="PS51782">
    <property type="entry name" value="LYSM"/>
    <property type="match status" value="1"/>
</dbReference>
<gene>
    <name evidence="3" type="ORF">ACKQTC_03080</name>
</gene>
<dbReference type="RefSeq" id="WP_408976963.1">
    <property type="nucleotide sequence ID" value="NZ_JBJUVG010000003.1"/>
</dbReference>
<accession>A0ABW9GXZ7</accession>
<dbReference type="PANTHER" id="PTHR34700">
    <property type="entry name" value="POTASSIUM BINDING PROTEIN KBP"/>
    <property type="match status" value="1"/>
</dbReference>
<dbReference type="InterPro" id="IPR036779">
    <property type="entry name" value="LysM_dom_sf"/>
</dbReference>
<keyword evidence="4" id="KW-1185">Reference proteome</keyword>
<dbReference type="PANTHER" id="PTHR34700:SF4">
    <property type="entry name" value="PHAGE-LIKE ELEMENT PBSX PROTEIN XKDP"/>
    <property type="match status" value="1"/>
</dbReference>
<protein>
    <submittedName>
        <fullName evidence="3">LysM peptidoglycan-binding domain-containing protein</fullName>
    </submittedName>
</protein>
<name>A0ABW9GXZ7_9FIRM</name>
<evidence type="ECO:0000313" key="4">
    <source>
        <dbReference type="Proteomes" id="UP001631949"/>
    </source>
</evidence>
<dbReference type="EMBL" id="JBJUVG010000003">
    <property type="protein sequence ID" value="MFM9413345.1"/>
    <property type="molecule type" value="Genomic_DNA"/>
</dbReference>
<reference evidence="3 4" key="1">
    <citation type="journal article" date="2016" name="Int. J. Syst. Evol. Microbiol.">
        <title>Peptococcus simiae sp. nov., isolated from rhesus macaque faeces and emended description of the genus Peptococcus.</title>
        <authorList>
            <person name="Shkoporov A.N."/>
            <person name="Efimov B.A."/>
            <person name="Kondova I."/>
            <person name="Ouwerling B."/>
            <person name="Chaplin A.V."/>
            <person name="Shcherbakova V.A."/>
            <person name="Langermans J.A.M."/>
        </authorList>
    </citation>
    <scope>NUCLEOTIDE SEQUENCE [LARGE SCALE GENOMIC DNA]</scope>
    <source>
        <strain evidence="3 4">M108</strain>
    </source>
</reference>
<comment type="caution">
    <text evidence="3">The sequence shown here is derived from an EMBL/GenBank/DDBJ whole genome shotgun (WGS) entry which is preliminary data.</text>
</comment>
<sequence>MDYKYMTERPPDYHKKDLAIQAYIDEQIAENRAERDRLKARKKEEYARNYAKFDLFQGGTTYDPYAATKAERKVEALRLKMDAQQLKEMAEDARAEAEKAKANIVKQPTDKEYDILTQKEIDKRIAESKAYAAQKAAKAADLEAKYLQVLAQANRTDRYAYYDLAASQYEVYFGKELMPIAPAEIKTSIESNDETFQLVTGQGFIIPEMPKLTKMTFTLWLPAHPYPWAQYRGGFKKPVYYLNLFEKLKVACKPFDFAVIRNHDKSTNSDTYMKMVISDYVINEDADGLVDDIEVDISLLQFNDLVSTSVKLATKDGKPVATTDKTRPGGPDRPKTYTVKYGDTLCELAKKYLGDSGKWKDIYDLNKSKIQDYNRVPAGTVLRFE</sequence>
<proteinExistence type="predicted"/>
<feature type="domain" description="LysM" evidence="2">
    <location>
        <begin position="335"/>
        <end position="384"/>
    </location>
</feature>